<dbReference type="SUPFAM" id="SSF53335">
    <property type="entry name" value="S-adenosyl-L-methionine-dependent methyltransferases"/>
    <property type="match status" value="1"/>
</dbReference>
<organism evidence="2 3">
    <name type="scientific">Pseudoalteromonas tunicata D2</name>
    <dbReference type="NCBI Taxonomy" id="87626"/>
    <lineage>
        <taxon>Bacteria</taxon>
        <taxon>Pseudomonadati</taxon>
        <taxon>Pseudomonadota</taxon>
        <taxon>Gammaproteobacteria</taxon>
        <taxon>Alteromonadales</taxon>
        <taxon>Pseudoalteromonadaceae</taxon>
        <taxon>Pseudoalteromonas</taxon>
    </lineage>
</organism>
<comment type="caution">
    <text evidence="2">The sequence shown here is derived from an EMBL/GenBank/DDBJ whole genome shotgun (WGS) entry which is preliminary data.</text>
</comment>
<feature type="signal peptide" evidence="1">
    <location>
        <begin position="1"/>
        <end position="24"/>
    </location>
</feature>
<keyword evidence="1" id="KW-0732">Signal</keyword>
<dbReference type="STRING" id="87626.PTD2_14922"/>
<dbReference type="OrthoDB" id="9801692at2"/>
<dbReference type="EMBL" id="AAOH01000006">
    <property type="protein sequence ID" value="EAR27342.1"/>
    <property type="molecule type" value="Genomic_DNA"/>
</dbReference>
<accession>A4CCP9</accession>
<keyword evidence="3" id="KW-1185">Reference proteome</keyword>
<dbReference type="InterPro" id="IPR029063">
    <property type="entry name" value="SAM-dependent_MTases_sf"/>
</dbReference>
<dbReference type="RefSeq" id="WP_009838604.1">
    <property type="nucleotide sequence ID" value="NZ_AAOH01000006.1"/>
</dbReference>
<protein>
    <recommendedName>
        <fullName evidence="4">Methyltransferase</fullName>
    </recommendedName>
</protein>
<dbReference type="PIRSF" id="PIRSF031679">
    <property type="entry name" value="Mtase_Alr7345_prd"/>
    <property type="match status" value="1"/>
</dbReference>
<evidence type="ECO:0000313" key="2">
    <source>
        <dbReference type="EMBL" id="EAR27342.1"/>
    </source>
</evidence>
<dbReference type="HOGENOM" id="CLU_072291_0_0_6"/>
<reference evidence="2 3" key="1">
    <citation type="submission" date="2006-02" db="EMBL/GenBank/DDBJ databases">
        <authorList>
            <person name="Moran M.A."/>
            <person name="Kjelleberg S."/>
            <person name="Egan S."/>
            <person name="Saunders N."/>
            <person name="Thomas T."/>
            <person name="Ferriera S."/>
            <person name="Johnson J."/>
            <person name="Kravitz S."/>
            <person name="Halpern A."/>
            <person name="Remington K."/>
            <person name="Beeson K."/>
            <person name="Tran B."/>
            <person name="Rogers Y.-H."/>
            <person name="Friedman R."/>
            <person name="Venter J.C."/>
        </authorList>
    </citation>
    <scope>NUCLEOTIDE SEQUENCE [LARGE SCALE GENOMIC DNA]</scope>
    <source>
        <strain evidence="2 3">D2</strain>
    </source>
</reference>
<dbReference type="Proteomes" id="UP000006201">
    <property type="component" value="Unassembled WGS sequence"/>
</dbReference>
<dbReference type="InterPro" id="IPR016980">
    <property type="entry name" value="S-AdoMet-dep_MeTrfase_Alr7345"/>
</dbReference>
<dbReference type="AlphaFoldDB" id="A4CCP9"/>
<dbReference type="Gene3D" id="3.40.50.150">
    <property type="entry name" value="Vaccinia Virus protein VP39"/>
    <property type="match status" value="1"/>
</dbReference>
<evidence type="ECO:0000313" key="3">
    <source>
        <dbReference type="Proteomes" id="UP000006201"/>
    </source>
</evidence>
<proteinExistence type="predicted"/>
<sequence length="272" mass="30084">MKNTKLLLPFAMLVSASLPLTVLADGHGNHHVNNAHRSEANQQRDAFRKPYQTLEFFGVKPDSKVVEILPGGGWYTEILAPMLKEQGTLVAAHYPANVESEYRKRSRTNFEKKLTDNKNVYGKVVVADFDTKAAIDKATMDADVVLTFRGLHGLQNGNELAAAFSQFNQMLKVGGKLGVVQHQAPEGFDPIETAKKGYLPKSYVVAVAVAAGFELEAEAYFHNNHQDRIIVDGVEGGVWSLPPSLNVKEDADKEKFKKVGESNRMTLLFSKR</sequence>
<name>A4CCP9_9GAMM</name>
<feature type="chain" id="PRO_5002667228" description="Methyltransferase" evidence="1">
    <location>
        <begin position="25"/>
        <end position="272"/>
    </location>
</feature>
<gene>
    <name evidence="2" type="ORF">PTD2_14922</name>
</gene>
<evidence type="ECO:0000256" key="1">
    <source>
        <dbReference type="SAM" id="SignalP"/>
    </source>
</evidence>
<dbReference type="eggNOG" id="COG4798">
    <property type="taxonomic scope" value="Bacteria"/>
</dbReference>
<evidence type="ECO:0008006" key="4">
    <source>
        <dbReference type="Google" id="ProtNLM"/>
    </source>
</evidence>